<gene>
    <name evidence="3" type="ORF">K435DRAFT_852138</name>
</gene>
<dbReference type="Pfam" id="PF20231">
    <property type="entry name" value="DUF6589"/>
    <property type="match status" value="1"/>
</dbReference>
<accession>A0A4S8MLZ8</accession>
<organism evidence="3 4">
    <name type="scientific">Dendrothele bispora (strain CBS 962.96)</name>
    <dbReference type="NCBI Taxonomy" id="1314807"/>
    <lineage>
        <taxon>Eukaryota</taxon>
        <taxon>Fungi</taxon>
        <taxon>Dikarya</taxon>
        <taxon>Basidiomycota</taxon>
        <taxon>Agaricomycotina</taxon>
        <taxon>Agaricomycetes</taxon>
        <taxon>Agaricomycetidae</taxon>
        <taxon>Agaricales</taxon>
        <taxon>Agaricales incertae sedis</taxon>
        <taxon>Dendrothele</taxon>
    </lineage>
</organism>
<evidence type="ECO:0000313" key="4">
    <source>
        <dbReference type="Proteomes" id="UP000297245"/>
    </source>
</evidence>
<evidence type="ECO:0000313" key="3">
    <source>
        <dbReference type="EMBL" id="THV03254.1"/>
    </source>
</evidence>
<dbReference type="Proteomes" id="UP000297245">
    <property type="component" value="Unassembled WGS sequence"/>
</dbReference>
<proteinExistence type="predicted"/>
<reference evidence="3 4" key="1">
    <citation type="journal article" date="2019" name="Nat. Ecol. Evol.">
        <title>Megaphylogeny resolves global patterns of mushroom evolution.</title>
        <authorList>
            <person name="Varga T."/>
            <person name="Krizsan K."/>
            <person name="Foldi C."/>
            <person name="Dima B."/>
            <person name="Sanchez-Garcia M."/>
            <person name="Sanchez-Ramirez S."/>
            <person name="Szollosi G.J."/>
            <person name="Szarkandi J.G."/>
            <person name="Papp V."/>
            <person name="Albert L."/>
            <person name="Andreopoulos W."/>
            <person name="Angelini C."/>
            <person name="Antonin V."/>
            <person name="Barry K.W."/>
            <person name="Bougher N.L."/>
            <person name="Buchanan P."/>
            <person name="Buyck B."/>
            <person name="Bense V."/>
            <person name="Catcheside P."/>
            <person name="Chovatia M."/>
            <person name="Cooper J."/>
            <person name="Damon W."/>
            <person name="Desjardin D."/>
            <person name="Finy P."/>
            <person name="Geml J."/>
            <person name="Haridas S."/>
            <person name="Hughes K."/>
            <person name="Justo A."/>
            <person name="Karasinski D."/>
            <person name="Kautmanova I."/>
            <person name="Kiss B."/>
            <person name="Kocsube S."/>
            <person name="Kotiranta H."/>
            <person name="LaButti K.M."/>
            <person name="Lechner B.E."/>
            <person name="Liimatainen K."/>
            <person name="Lipzen A."/>
            <person name="Lukacs Z."/>
            <person name="Mihaltcheva S."/>
            <person name="Morgado L.N."/>
            <person name="Niskanen T."/>
            <person name="Noordeloos M.E."/>
            <person name="Ohm R.A."/>
            <person name="Ortiz-Santana B."/>
            <person name="Ovrebo C."/>
            <person name="Racz N."/>
            <person name="Riley R."/>
            <person name="Savchenko A."/>
            <person name="Shiryaev A."/>
            <person name="Soop K."/>
            <person name="Spirin V."/>
            <person name="Szebenyi C."/>
            <person name="Tomsovsky M."/>
            <person name="Tulloss R.E."/>
            <person name="Uehling J."/>
            <person name="Grigoriev I.V."/>
            <person name="Vagvolgyi C."/>
            <person name="Papp T."/>
            <person name="Martin F.M."/>
            <person name="Miettinen O."/>
            <person name="Hibbett D.S."/>
            <person name="Nagy L.G."/>
        </authorList>
    </citation>
    <scope>NUCLEOTIDE SEQUENCE [LARGE SCALE GENOMIC DNA]</scope>
    <source>
        <strain evidence="3 4">CBS 962.96</strain>
    </source>
</reference>
<keyword evidence="4" id="KW-1185">Reference proteome</keyword>
<feature type="region of interest" description="Disordered" evidence="1">
    <location>
        <begin position="28"/>
        <end position="65"/>
    </location>
</feature>
<sequence length="616" mass="70502">MSLKRPDFFSIESDFAHTFYEQDDDFIQDSLGDDDFPTPVPWPDVLGMSDSEDEQTSSPQAGKPDPITGKVLLVLNYMHHIQITPVEFLSAFSWGNDGCSANKDIKAARTTFMNSPDLLSILRCWFSPPFGRSRKSRPKGARDVLLKLFQEQVVGDMMEEEIEVLEPWFRGDASLDLPEESLKTFKLYPLISKVKELAPFTWSCFHQMAQSHCQRKEGSQKNLRPLLLIVISMLSYSRSHARNRLQKLFGIYFKFHGTTAKAQDVLHAFGFTMSHKWTCDAVANISMHAINNMLEEMGKFSFFLSEDNAIIPTRVFSQTLDNQGSLGNSTTATIYIKKSAKPLSKDANERLRSTHAAGILNPINGSDILMHGLHSGKKLYPFYLYQFLLGTLPLPEASYDDHLRLIDEWLMQLNMHTKEERIQTANISTKGIFHQSLDEALHHISEAHIRIDWLKYRVLGEAIRTGDVRVMETLIPDLIFQFSGSGSKRYTLEMLEAFQQLNRELPDDVATFWKEQCWLVNFSGRSDGFLPVDRAQEHNIQDIKVTHCLEGPSIDWKYLQKLHPAIPVIREVSNLIEREFNLIVHGKRHTSPSAEHDIQELQIAFTESTYHDYKKG</sequence>
<dbReference type="EMBL" id="ML179069">
    <property type="protein sequence ID" value="THV03254.1"/>
    <property type="molecule type" value="Genomic_DNA"/>
</dbReference>
<dbReference type="AlphaFoldDB" id="A0A4S8MLZ8"/>
<name>A0A4S8MLZ8_DENBC</name>
<evidence type="ECO:0000256" key="1">
    <source>
        <dbReference type="SAM" id="MobiDB-lite"/>
    </source>
</evidence>
<dbReference type="InterPro" id="IPR046496">
    <property type="entry name" value="DUF6589"/>
</dbReference>
<protein>
    <recommendedName>
        <fullName evidence="2">DUF6589 domain-containing protein</fullName>
    </recommendedName>
</protein>
<dbReference type="OrthoDB" id="3251235at2759"/>
<feature type="domain" description="DUF6589" evidence="2">
    <location>
        <begin position="452"/>
        <end position="589"/>
    </location>
</feature>
<evidence type="ECO:0000259" key="2">
    <source>
        <dbReference type="Pfam" id="PF20231"/>
    </source>
</evidence>